<dbReference type="EMBL" id="KK784889">
    <property type="protein sequence ID" value="KDO71033.1"/>
    <property type="molecule type" value="Genomic_DNA"/>
</dbReference>
<gene>
    <name evidence="2" type="ORF">CISIN_1g045425mg</name>
</gene>
<keyword evidence="3" id="KW-1185">Reference proteome</keyword>
<sequence length="103" mass="11958">MEPLQLFGFESYFFENPEWILSGRHGYSEVVICELKASKRALCMSPTVTLQFGQRKGISPNRRQRFGGYNWANLNKEVRNPSEGKEQRTNPCPQPQPQRKLVK</sequence>
<accession>A0A067FUL5</accession>
<organism evidence="2 3">
    <name type="scientific">Citrus sinensis</name>
    <name type="common">Sweet orange</name>
    <name type="synonym">Citrus aurantium var. sinensis</name>
    <dbReference type="NCBI Taxonomy" id="2711"/>
    <lineage>
        <taxon>Eukaryota</taxon>
        <taxon>Viridiplantae</taxon>
        <taxon>Streptophyta</taxon>
        <taxon>Embryophyta</taxon>
        <taxon>Tracheophyta</taxon>
        <taxon>Spermatophyta</taxon>
        <taxon>Magnoliopsida</taxon>
        <taxon>eudicotyledons</taxon>
        <taxon>Gunneridae</taxon>
        <taxon>Pentapetalae</taxon>
        <taxon>rosids</taxon>
        <taxon>malvids</taxon>
        <taxon>Sapindales</taxon>
        <taxon>Rutaceae</taxon>
        <taxon>Aurantioideae</taxon>
        <taxon>Citrus</taxon>
    </lineage>
</organism>
<evidence type="ECO:0000313" key="2">
    <source>
        <dbReference type="EMBL" id="KDO71033.1"/>
    </source>
</evidence>
<dbReference type="Proteomes" id="UP000027120">
    <property type="component" value="Unassembled WGS sequence"/>
</dbReference>
<proteinExistence type="predicted"/>
<evidence type="ECO:0000256" key="1">
    <source>
        <dbReference type="SAM" id="MobiDB-lite"/>
    </source>
</evidence>
<name>A0A067FUL5_CITSI</name>
<feature type="region of interest" description="Disordered" evidence="1">
    <location>
        <begin position="79"/>
        <end position="103"/>
    </location>
</feature>
<reference evidence="2 3" key="1">
    <citation type="submission" date="2014-04" db="EMBL/GenBank/DDBJ databases">
        <authorList>
            <consortium name="International Citrus Genome Consortium"/>
            <person name="Gmitter F."/>
            <person name="Chen C."/>
            <person name="Farmerie W."/>
            <person name="Harkins T."/>
            <person name="Desany B."/>
            <person name="Mohiuddin M."/>
            <person name="Kodira C."/>
            <person name="Borodovsky M."/>
            <person name="Lomsadze A."/>
            <person name="Burns P."/>
            <person name="Jenkins J."/>
            <person name="Prochnik S."/>
            <person name="Shu S."/>
            <person name="Chapman J."/>
            <person name="Pitluck S."/>
            <person name="Schmutz J."/>
            <person name="Rokhsar D."/>
        </authorList>
    </citation>
    <scope>NUCLEOTIDE SEQUENCE</scope>
</reference>
<evidence type="ECO:0000313" key="3">
    <source>
        <dbReference type="Proteomes" id="UP000027120"/>
    </source>
</evidence>
<feature type="compositionally biased region" description="Basic and acidic residues" evidence="1">
    <location>
        <begin position="79"/>
        <end position="88"/>
    </location>
</feature>
<protein>
    <submittedName>
        <fullName evidence="2">Uncharacterized protein</fullName>
    </submittedName>
</protein>
<dbReference type="AlphaFoldDB" id="A0A067FUL5"/>